<organism evidence="3 4">
    <name type="scientific">Sporisorium reilianum f. sp. reilianum</name>
    <dbReference type="NCBI Taxonomy" id="72559"/>
    <lineage>
        <taxon>Eukaryota</taxon>
        <taxon>Fungi</taxon>
        <taxon>Dikarya</taxon>
        <taxon>Basidiomycota</taxon>
        <taxon>Ustilaginomycotina</taxon>
        <taxon>Ustilaginomycetes</taxon>
        <taxon>Ustilaginales</taxon>
        <taxon>Ustilaginaceae</taxon>
        <taxon>Sporisorium</taxon>
    </lineage>
</organism>
<dbReference type="EMBL" id="LT795060">
    <property type="protein sequence ID" value="SJX63080.1"/>
    <property type="molecule type" value="Genomic_DNA"/>
</dbReference>
<sequence>MHPRRASATVLLTLVVLATMFDSTVAAGGSSSRGESSSSSALVRLLNLFKGRPQVSEAEAMFLYLAQQKMTGEEFDKFKPLVQKVGKEGWFNLQTCKTPRLQPVAVLFFFFLVLTSILVCSMPMVKNSEVQTKSGAT</sequence>
<dbReference type="Proteomes" id="UP000239563">
    <property type="component" value="Chromosome VII"/>
</dbReference>
<keyword evidence="1" id="KW-0472">Membrane</keyword>
<name>A0A2N8UEC2_9BASI</name>
<keyword evidence="1" id="KW-0812">Transmembrane</keyword>
<feature type="chain" id="PRO_5014744232" evidence="2">
    <location>
        <begin position="27"/>
        <end position="137"/>
    </location>
</feature>
<accession>A0A2N8UEC2</accession>
<evidence type="ECO:0000256" key="2">
    <source>
        <dbReference type="SAM" id="SignalP"/>
    </source>
</evidence>
<protein>
    <submittedName>
        <fullName evidence="3">Uncharacterized protein</fullName>
    </submittedName>
</protein>
<feature type="transmembrane region" description="Helical" evidence="1">
    <location>
        <begin position="104"/>
        <end position="125"/>
    </location>
</feature>
<evidence type="ECO:0000313" key="3">
    <source>
        <dbReference type="EMBL" id="SJX63080.1"/>
    </source>
</evidence>
<dbReference type="AlphaFoldDB" id="A0A2N8UEC2"/>
<reference evidence="3 4" key="1">
    <citation type="submission" date="2017-02" db="EMBL/GenBank/DDBJ databases">
        <authorList>
            <person name="Peterson S.W."/>
        </authorList>
    </citation>
    <scope>NUCLEOTIDE SEQUENCE [LARGE SCALE GENOMIC DNA]</scope>
    <source>
        <strain evidence="3 4">SRS1_H2-8</strain>
    </source>
</reference>
<gene>
    <name evidence="3" type="ORF">SRS1_13906</name>
</gene>
<evidence type="ECO:0000313" key="4">
    <source>
        <dbReference type="Proteomes" id="UP000239563"/>
    </source>
</evidence>
<keyword evidence="2" id="KW-0732">Signal</keyword>
<proteinExistence type="predicted"/>
<evidence type="ECO:0000256" key="1">
    <source>
        <dbReference type="SAM" id="Phobius"/>
    </source>
</evidence>
<keyword evidence="1" id="KW-1133">Transmembrane helix</keyword>
<feature type="signal peptide" evidence="2">
    <location>
        <begin position="1"/>
        <end position="26"/>
    </location>
</feature>